<dbReference type="PROSITE" id="PS51387">
    <property type="entry name" value="FAD_PCMH"/>
    <property type="match status" value="1"/>
</dbReference>
<keyword evidence="1" id="KW-0560">Oxidoreductase</keyword>
<dbReference type="EMBL" id="JBBEGN010000013">
    <property type="protein sequence ID" value="MEJ2870530.1"/>
    <property type="molecule type" value="Genomic_DNA"/>
</dbReference>
<dbReference type="InterPro" id="IPR016166">
    <property type="entry name" value="FAD-bd_PCMH"/>
</dbReference>
<dbReference type="PANTHER" id="PTHR42659:SF1">
    <property type="entry name" value="OXIDOREDUCTASE"/>
    <property type="match status" value="1"/>
</dbReference>
<evidence type="ECO:0000313" key="4">
    <source>
        <dbReference type="Proteomes" id="UP001385809"/>
    </source>
</evidence>
<sequence length="342" mass="35771">MPEVRPFVYHRATSVDDAIAAVGGDARAAYLAGGTTQLDLMKDGVLAPELLVDITRLPLRGIDVLDDVDDGDEVLHVGALTTMEQLARHPVVSDRLPLLAQSLLSGASTQLRNMATIGGNLLQRTRCRYYRDPTIGACNRRLPGTGCAAVQQTARMHAVLGAGPRCIAVHASDLAVALVALDAVVEITGPDGARRVPLRDFYVPADVDPAREHAIGHGDLVTAIRIPIPAFARNSGYLKVRDRASYEFAAVSVAAAFDVEHGRVGEARIAFGGIGSVPWRAVEAEELLRGASVSDTDVGAAGRAALAGAFTVPGTAFKPELAIGALVRLAGVLTGTRGAVLV</sequence>
<accession>A0ABU8MT85</accession>
<name>A0ABU8MT85_9PSEU</name>
<protein>
    <submittedName>
        <fullName evidence="3">Xanthine dehydrogenase family protein subunit M</fullName>
    </submittedName>
</protein>
<evidence type="ECO:0000256" key="1">
    <source>
        <dbReference type="ARBA" id="ARBA00023002"/>
    </source>
</evidence>
<dbReference type="Proteomes" id="UP001385809">
    <property type="component" value="Unassembled WGS sequence"/>
</dbReference>
<dbReference type="InterPro" id="IPR036318">
    <property type="entry name" value="FAD-bd_PCMH-like_sf"/>
</dbReference>
<proteinExistence type="predicted"/>
<dbReference type="Pfam" id="PF00941">
    <property type="entry name" value="FAD_binding_5"/>
    <property type="match status" value="1"/>
</dbReference>
<dbReference type="Pfam" id="PF03450">
    <property type="entry name" value="CO_deh_flav_C"/>
    <property type="match status" value="1"/>
</dbReference>
<dbReference type="Gene3D" id="3.30.390.50">
    <property type="entry name" value="CO dehydrogenase flavoprotein, C-terminal domain"/>
    <property type="match status" value="1"/>
</dbReference>
<dbReference type="InterPro" id="IPR016169">
    <property type="entry name" value="FAD-bd_PCMH_sub2"/>
</dbReference>
<gene>
    <name evidence="3" type="ORF">WCD74_22370</name>
</gene>
<dbReference type="SUPFAM" id="SSF55447">
    <property type="entry name" value="CO dehydrogenase flavoprotein C-terminal domain-like"/>
    <property type="match status" value="1"/>
</dbReference>
<dbReference type="Gene3D" id="3.30.465.10">
    <property type="match status" value="2"/>
</dbReference>
<dbReference type="PANTHER" id="PTHR42659">
    <property type="entry name" value="XANTHINE DEHYDROGENASE SUBUNIT C-RELATED"/>
    <property type="match status" value="1"/>
</dbReference>
<reference evidence="3 4" key="1">
    <citation type="submission" date="2024-03" db="EMBL/GenBank/DDBJ databases">
        <title>Actinomycetospora sp. OC33-EN08, a novel actinomycete isolated from wild orchid (Aerides multiflora).</title>
        <authorList>
            <person name="Suriyachadkun C."/>
        </authorList>
    </citation>
    <scope>NUCLEOTIDE SEQUENCE [LARGE SCALE GENOMIC DNA]</scope>
    <source>
        <strain evidence="3 4">OC33-EN08</strain>
    </source>
</reference>
<evidence type="ECO:0000259" key="2">
    <source>
        <dbReference type="PROSITE" id="PS51387"/>
    </source>
</evidence>
<dbReference type="SMART" id="SM01092">
    <property type="entry name" value="CO_deh_flav_C"/>
    <property type="match status" value="1"/>
</dbReference>
<dbReference type="InterPro" id="IPR005107">
    <property type="entry name" value="CO_DH_flav_C"/>
</dbReference>
<feature type="domain" description="FAD-binding PCMH-type" evidence="2">
    <location>
        <begin position="2"/>
        <end position="231"/>
    </location>
</feature>
<comment type="caution">
    <text evidence="3">The sequence shown here is derived from an EMBL/GenBank/DDBJ whole genome shotgun (WGS) entry which is preliminary data.</text>
</comment>
<organism evidence="3 4">
    <name type="scientific">Actinomycetospora aurantiaca</name>
    <dbReference type="NCBI Taxonomy" id="3129233"/>
    <lineage>
        <taxon>Bacteria</taxon>
        <taxon>Bacillati</taxon>
        <taxon>Actinomycetota</taxon>
        <taxon>Actinomycetes</taxon>
        <taxon>Pseudonocardiales</taxon>
        <taxon>Pseudonocardiaceae</taxon>
        <taxon>Actinomycetospora</taxon>
    </lineage>
</organism>
<dbReference type="SUPFAM" id="SSF56176">
    <property type="entry name" value="FAD-binding/transporter-associated domain-like"/>
    <property type="match status" value="1"/>
</dbReference>
<dbReference type="InterPro" id="IPR002346">
    <property type="entry name" value="Mopterin_DH_FAD-bd"/>
</dbReference>
<dbReference type="InterPro" id="IPR036683">
    <property type="entry name" value="CO_DH_flav_C_dom_sf"/>
</dbReference>
<keyword evidence="4" id="KW-1185">Reference proteome</keyword>
<dbReference type="InterPro" id="IPR016167">
    <property type="entry name" value="FAD-bd_PCMH_sub1"/>
</dbReference>
<dbReference type="RefSeq" id="WP_337697100.1">
    <property type="nucleotide sequence ID" value="NZ_JBBEGN010000013.1"/>
</dbReference>
<dbReference type="InterPro" id="IPR051312">
    <property type="entry name" value="Diverse_Substr_Oxidored"/>
</dbReference>
<evidence type="ECO:0000313" key="3">
    <source>
        <dbReference type="EMBL" id="MEJ2870530.1"/>
    </source>
</evidence>
<dbReference type="Gene3D" id="3.30.43.10">
    <property type="entry name" value="Uridine Diphospho-n-acetylenolpyruvylglucosamine Reductase, domain 2"/>
    <property type="match status" value="1"/>
</dbReference>